<protein>
    <submittedName>
        <fullName evidence="2">C-type lectin domain-containing protein</fullName>
    </submittedName>
</protein>
<dbReference type="AlphaFoldDB" id="A0A1I7Y7H6"/>
<proteinExistence type="predicted"/>
<sequence>MLNSKWFPTIFSAGTKWTVTCSTSSTARSLGTRSHRPQDYQIVPDNFFRWKNVDCDLRHYFICKKSRH</sequence>
<keyword evidence="1" id="KW-1185">Reference proteome</keyword>
<name>A0A1I7Y7H6_9BILA</name>
<dbReference type="Proteomes" id="UP000095287">
    <property type="component" value="Unplaced"/>
</dbReference>
<reference evidence="2" key="1">
    <citation type="submission" date="2016-11" db="UniProtKB">
        <authorList>
            <consortium name="WormBaseParasite"/>
        </authorList>
    </citation>
    <scope>IDENTIFICATION</scope>
</reference>
<dbReference type="WBParaSite" id="L893_g13409.t1">
    <property type="protein sequence ID" value="L893_g13409.t1"/>
    <property type="gene ID" value="L893_g13409"/>
</dbReference>
<dbReference type="SUPFAM" id="SSF56436">
    <property type="entry name" value="C-type lectin-like"/>
    <property type="match status" value="1"/>
</dbReference>
<dbReference type="InterPro" id="IPR016187">
    <property type="entry name" value="CTDL_fold"/>
</dbReference>
<evidence type="ECO:0000313" key="2">
    <source>
        <dbReference type="WBParaSite" id="L893_g13409.t1"/>
    </source>
</evidence>
<organism evidence="1 2">
    <name type="scientific">Steinernema glaseri</name>
    <dbReference type="NCBI Taxonomy" id="37863"/>
    <lineage>
        <taxon>Eukaryota</taxon>
        <taxon>Metazoa</taxon>
        <taxon>Ecdysozoa</taxon>
        <taxon>Nematoda</taxon>
        <taxon>Chromadorea</taxon>
        <taxon>Rhabditida</taxon>
        <taxon>Tylenchina</taxon>
        <taxon>Panagrolaimomorpha</taxon>
        <taxon>Strongyloidoidea</taxon>
        <taxon>Steinernematidae</taxon>
        <taxon>Steinernema</taxon>
    </lineage>
</organism>
<accession>A0A1I7Y7H6</accession>
<evidence type="ECO:0000313" key="1">
    <source>
        <dbReference type="Proteomes" id="UP000095287"/>
    </source>
</evidence>